<comment type="subcellular location">
    <subcellularLocation>
        <location evidence="1">Cell membrane</location>
        <topology evidence="1">Multi-pass membrane protein</topology>
    </subcellularLocation>
</comment>
<evidence type="ECO:0000256" key="7">
    <source>
        <dbReference type="ARBA" id="ARBA00023180"/>
    </source>
</evidence>
<dbReference type="EMBL" id="JACSEA010000018">
    <property type="protein sequence ID" value="KAF7382918.1"/>
    <property type="molecule type" value="Genomic_DNA"/>
</dbReference>
<keyword evidence="5 8" id="KW-0472">Membrane</keyword>
<gene>
    <name evidence="9" type="ORF">HZH66_013320</name>
</gene>
<dbReference type="Gene3D" id="3.40.190.10">
    <property type="entry name" value="Periplasmic binding protein-like II"/>
    <property type="match status" value="3"/>
</dbReference>
<evidence type="ECO:0000256" key="3">
    <source>
        <dbReference type="ARBA" id="ARBA00022692"/>
    </source>
</evidence>
<dbReference type="AlphaFoldDB" id="A0A834J6N1"/>
<organism evidence="9 10">
    <name type="scientific">Vespula vulgaris</name>
    <name type="common">Yellow jacket</name>
    <name type="synonym">Wasp</name>
    <dbReference type="NCBI Taxonomy" id="7454"/>
    <lineage>
        <taxon>Eukaryota</taxon>
        <taxon>Metazoa</taxon>
        <taxon>Ecdysozoa</taxon>
        <taxon>Arthropoda</taxon>
        <taxon>Hexapoda</taxon>
        <taxon>Insecta</taxon>
        <taxon>Pterygota</taxon>
        <taxon>Neoptera</taxon>
        <taxon>Endopterygota</taxon>
        <taxon>Hymenoptera</taxon>
        <taxon>Apocrita</taxon>
        <taxon>Aculeata</taxon>
        <taxon>Vespoidea</taxon>
        <taxon>Vespidae</taxon>
        <taxon>Vespinae</taxon>
        <taxon>Vespula</taxon>
    </lineage>
</organism>
<dbReference type="PANTHER" id="PTHR42643">
    <property type="entry name" value="IONOTROPIC RECEPTOR 20A-RELATED"/>
    <property type="match status" value="1"/>
</dbReference>
<feature type="transmembrane region" description="Helical" evidence="8">
    <location>
        <begin position="175"/>
        <end position="201"/>
    </location>
</feature>
<keyword evidence="3 8" id="KW-0812">Transmembrane</keyword>
<keyword evidence="6" id="KW-0675">Receptor</keyword>
<accession>A0A834J6N1</accession>
<sequence length="458" mass="53807">MQDLFVISYTIGGVIWDKNLGNFVPIFSVGPYSILHRELLLKQREMETHNFQGETIQLTYYQQKNIVSFDKNNTKITGLAADIWNILADSLNFTLKPIRTNETYSGNHKDDIFDGLLGKIQRHETDVIPKIEIYSSRFVATTFTPALWTTPQRLFIQVKYTHDQNWMLYLFSWKVWYSILMMYLILTIFSHISQIIFCYYIERIKQKAYFADHFFYNLAMLCKQGCIPKEFEGRSRIIELSLALFSSLIHIAFSALIFTYMTHKVYIKPFENLEYLKNHTNYKIVTLNGSIPYLAFIRGNPTLNELFENKRFIITQTEREMYEKACSNEYTMFYAEDAYDAKGEYICKLKPIGQSYYETWIASAISKNFKYKRTIDIGIIRLHEIGLITKLKKQLGSNFMKDTELQKPSPIEMNQVSLIFGMLSGASVLSSFIFVIENLIFVWQHQKTRLISTNKFQR</sequence>
<evidence type="ECO:0000256" key="4">
    <source>
        <dbReference type="ARBA" id="ARBA00022989"/>
    </source>
</evidence>
<dbReference type="InterPro" id="IPR052192">
    <property type="entry name" value="Insect_Ionotropic_Sensory_Rcpt"/>
</dbReference>
<evidence type="ECO:0000256" key="8">
    <source>
        <dbReference type="SAM" id="Phobius"/>
    </source>
</evidence>
<comment type="caution">
    <text evidence="9">The sequence shown here is derived from an EMBL/GenBank/DDBJ whole genome shotgun (WGS) entry which is preliminary data.</text>
</comment>
<evidence type="ECO:0000256" key="2">
    <source>
        <dbReference type="ARBA" id="ARBA00022475"/>
    </source>
</evidence>
<protein>
    <submittedName>
        <fullName evidence="9">Uncharacterized protein</fullName>
    </submittedName>
</protein>
<evidence type="ECO:0000313" key="9">
    <source>
        <dbReference type="EMBL" id="KAF7382918.1"/>
    </source>
</evidence>
<keyword evidence="4 8" id="KW-1133">Transmembrane helix</keyword>
<proteinExistence type="predicted"/>
<keyword evidence="2" id="KW-1003">Cell membrane</keyword>
<evidence type="ECO:0000313" key="10">
    <source>
        <dbReference type="Proteomes" id="UP000614350"/>
    </source>
</evidence>
<dbReference type="PANTHER" id="PTHR42643:SF24">
    <property type="entry name" value="IONOTROPIC RECEPTOR 60A"/>
    <property type="match status" value="1"/>
</dbReference>
<evidence type="ECO:0000256" key="1">
    <source>
        <dbReference type="ARBA" id="ARBA00004651"/>
    </source>
</evidence>
<dbReference type="GO" id="GO:0005886">
    <property type="term" value="C:plasma membrane"/>
    <property type="evidence" value="ECO:0007669"/>
    <property type="project" value="UniProtKB-SubCell"/>
</dbReference>
<name>A0A834J6N1_VESVU</name>
<reference evidence="9" key="1">
    <citation type="journal article" date="2020" name="G3 (Bethesda)">
        <title>High-Quality Assemblies for Three Invasive Social Wasps from the &lt;i&gt;Vespula&lt;/i&gt; Genus.</title>
        <authorList>
            <person name="Harrop T.W.R."/>
            <person name="Guhlin J."/>
            <person name="McLaughlin G.M."/>
            <person name="Permina E."/>
            <person name="Stockwell P."/>
            <person name="Gilligan J."/>
            <person name="Le Lec M.F."/>
            <person name="Gruber M.A.M."/>
            <person name="Quinn O."/>
            <person name="Lovegrove M."/>
            <person name="Duncan E.J."/>
            <person name="Remnant E.J."/>
            <person name="Van Eeckhoven J."/>
            <person name="Graham B."/>
            <person name="Knapp R.A."/>
            <person name="Langford K.W."/>
            <person name="Kronenberg Z."/>
            <person name="Press M.O."/>
            <person name="Eacker S.M."/>
            <person name="Wilson-Rankin E.E."/>
            <person name="Purcell J."/>
            <person name="Lester P.J."/>
            <person name="Dearden P.K."/>
        </authorList>
    </citation>
    <scope>NUCLEOTIDE SEQUENCE</scope>
    <source>
        <strain evidence="9">Marl-1</strain>
    </source>
</reference>
<evidence type="ECO:0000256" key="5">
    <source>
        <dbReference type="ARBA" id="ARBA00023136"/>
    </source>
</evidence>
<keyword evidence="7" id="KW-0325">Glycoprotein</keyword>
<feature type="transmembrane region" description="Helical" evidence="8">
    <location>
        <begin position="418"/>
        <end position="443"/>
    </location>
</feature>
<dbReference type="Proteomes" id="UP000614350">
    <property type="component" value="Unassembled WGS sequence"/>
</dbReference>
<evidence type="ECO:0000256" key="6">
    <source>
        <dbReference type="ARBA" id="ARBA00023170"/>
    </source>
</evidence>
<dbReference type="SUPFAM" id="SSF53850">
    <property type="entry name" value="Periplasmic binding protein-like II"/>
    <property type="match status" value="1"/>
</dbReference>
<keyword evidence="10" id="KW-1185">Reference proteome</keyword>
<feature type="transmembrane region" description="Helical" evidence="8">
    <location>
        <begin position="237"/>
        <end position="261"/>
    </location>
</feature>